<comment type="caution">
    <text evidence="3">The sequence shown here is derived from an EMBL/GenBank/DDBJ whole genome shotgun (WGS) entry which is preliminary data.</text>
</comment>
<evidence type="ECO:0000256" key="1">
    <source>
        <dbReference type="SAM" id="MobiDB-lite"/>
    </source>
</evidence>
<keyword evidence="2" id="KW-0812">Transmembrane</keyword>
<feature type="transmembrane region" description="Helical" evidence="2">
    <location>
        <begin position="52"/>
        <end position="69"/>
    </location>
</feature>
<keyword evidence="2" id="KW-0472">Membrane</keyword>
<gene>
    <name evidence="3" type="ORF">CLIB1423_05S01354</name>
</gene>
<reference evidence="3" key="1">
    <citation type="submission" date="2022-03" db="EMBL/GenBank/DDBJ databases">
        <authorList>
            <person name="Legras J.-L."/>
            <person name="Devillers H."/>
            <person name="Grondin C."/>
        </authorList>
    </citation>
    <scope>NUCLEOTIDE SEQUENCE</scope>
    <source>
        <strain evidence="3">CLIB 1423</strain>
    </source>
</reference>
<dbReference type="EMBL" id="CAKXYY010000005">
    <property type="protein sequence ID" value="CAH2351920.1"/>
    <property type="molecule type" value="Genomic_DNA"/>
</dbReference>
<evidence type="ECO:0000313" key="4">
    <source>
        <dbReference type="Proteomes" id="UP000837801"/>
    </source>
</evidence>
<evidence type="ECO:0000256" key="2">
    <source>
        <dbReference type="SAM" id="Phobius"/>
    </source>
</evidence>
<sequence>MSFCKYSHIFSPFFIELQLSSQKYNGTVFHLSTLLIYLFFFRYTYTYIFTRLILYRVTYFAVDIPSIWVISRKHLFQFGFFFTTSISSSWRETRKSEMRLRFVTQRKFSQAQSSRKKLESEKLDRLNGT</sequence>
<keyword evidence="2" id="KW-1133">Transmembrane helix</keyword>
<name>A0A9P0VXH5_9ASCO</name>
<feature type="region of interest" description="Disordered" evidence="1">
    <location>
        <begin position="110"/>
        <end position="129"/>
    </location>
</feature>
<feature type="compositionally biased region" description="Basic and acidic residues" evidence="1">
    <location>
        <begin position="116"/>
        <end position="129"/>
    </location>
</feature>
<protein>
    <submittedName>
        <fullName evidence="3">Uncharacterized protein</fullName>
    </submittedName>
</protein>
<organism evidence="3 4">
    <name type="scientific">[Candida] railenensis</name>
    <dbReference type="NCBI Taxonomy" id="45579"/>
    <lineage>
        <taxon>Eukaryota</taxon>
        <taxon>Fungi</taxon>
        <taxon>Dikarya</taxon>
        <taxon>Ascomycota</taxon>
        <taxon>Saccharomycotina</taxon>
        <taxon>Pichiomycetes</taxon>
        <taxon>Debaryomycetaceae</taxon>
        <taxon>Kurtzmaniella</taxon>
    </lineage>
</organism>
<accession>A0A9P0VXH5</accession>
<evidence type="ECO:0000313" key="3">
    <source>
        <dbReference type="EMBL" id="CAH2351920.1"/>
    </source>
</evidence>
<dbReference type="Proteomes" id="UP000837801">
    <property type="component" value="Unassembled WGS sequence"/>
</dbReference>
<dbReference type="AlphaFoldDB" id="A0A9P0VXH5"/>
<proteinExistence type="predicted"/>
<keyword evidence="4" id="KW-1185">Reference proteome</keyword>
<feature type="transmembrane region" description="Helical" evidence="2">
    <location>
        <begin position="27"/>
        <end position="45"/>
    </location>
</feature>